<feature type="compositionally biased region" description="Polar residues" evidence="1">
    <location>
        <begin position="1"/>
        <end position="32"/>
    </location>
</feature>
<organism evidence="3 4">
    <name type="scientific">Beauveria bassiana</name>
    <name type="common">White muscardine disease fungus</name>
    <name type="synonym">Tritirachium shiotae</name>
    <dbReference type="NCBI Taxonomy" id="176275"/>
    <lineage>
        <taxon>Eukaryota</taxon>
        <taxon>Fungi</taxon>
        <taxon>Dikarya</taxon>
        <taxon>Ascomycota</taxon>
        <taxon>Pezizomycotina</taxon>
        <taxon>Sordariomycetes</taxon>
        <taxon>Hypocreomycetidae</taxon>
        <taxon>Hypocreales</taxon>
        <taxon>Cordycipitaceae</taxon>
        <taxon>Beauveria</taxon>
    </lineage>
</organism>
<evidence type="ECO:0000313" key="4">
    <source>
        <dbReference type="Proteomes" id="UP000235728"/>
    </source>
</evidence>
<keyword evidence="2" id="KW-0472">Membrane</keyword>
<evidence type="ECO:0000256" key="1">
    <source>
        <dbReference type="SAM" id="MobiDB-lite"/>
    </source>
</evidence>
<name>A0A2N6NFT6_BEABA</name>
<sequence length="409" mass="43777">MNSPLSASPSGPESATPMSSFGSHTPARTESSVPDVITIKGNPDGQVYNMQTRGKPDRPFDMEFKPANDSVQVKSFGWYISNPTESKPETRNLTESAEADDQNGILFQRSDANNKTFVCLNVTDVNKKHHNELNKAMVIGITWTSGKQEGETFSKAFSITPNDGEQQSNNVWGKIQESYYNISREEPIHSGGSGGHNGFTPPNHKSDDDNSSNGNSSSDMPTIGGNSPSSQTHNRGRGGLGTGAIAGIAVGIAALLVAALGIFFFLRRRRSRGTSSTAALHHTHAAEQEKLSSFAKGGVAGGASASDAAIAPYRDDNSTLTNSHDRRRSSAATGGRVALGEDVARDQQPSPPKMTTAAAAAAESRHSRTSNGVTRHLVEEGMTAEEIRRLEEEEAQLDDDIQRVNGRRR</sequence>
<dbReference type="OMA" id="MVIGITW"/>
<evidence type="ECO:0000313" key="3">
    <source>
        <dbReference type="EMBL" id="PMB66122.1"/>
    </source>
</evidence>
<protein>
    <submittedName>
        <fullName evidence="3">Uncharacterized protein</fullName>
    </submittedName>
</protein>
<feature type="region of interest" description="Disordered" evidence="1">
    <location>
        <begin position="1"/>
        <end position="58"/>
    </location>
</feature>
<evidence type="ECO:0000256" key="2">
    <source>
        <dbReference type="SAM" id="Phobius"/>
    </source>
</evidence>
<dbReference type="AlphaFoldDB" id="A0A2N6NFT6"/>
<keyword evidence="2" id="KW-1133">Transmembrane helix</keyword>
<keyword evidence="2" id="KW-0812">Transmembrane</keyword>
<proteinExistence type="predicted"/>
<comment type="caution">
    <text evidence="3">The sequence shown here is derived from an EMBL/GenBank/DDBJ whole genome shotgun (WGS) entry which is preliminary data.</text>
</comment>
<gene>
    <name evidence="3" type="ORF">BM221_008324</name>
</gene>
<dbReference type="Proteomes" id="UP000235728">
    <property type="component" value="Unassembled WGS sequence"/>
</dbReference>
<accession>A0A2N6NFT6</accession>
<reference evidence="3 4" key="1">
    <citation type="journal article" date="2016" name="Appl. Microbiol. Biotechnol.">
        <title>Characterization of T-DNA insertion mutants with decreased virulence in the entomopathogenic fungus Beauveria bassiana JEF-007.</title>
        <authorList>
            <person name="Kim S."/>
            <person name="Lee S.J."/>
            <person name="Nai Y.S."/>
            <person name="Yu J.S."/>
            <person name="Lee M.R."/>
            <person name="Yang Y.T."/>
            <person name="Kim J.S."/>
        </authorList>
    </citation>
    <scope>NUCLEOTIDE SEQUENCE [LARGE SCALE GENOMIC DNA]</scope>
    <source>
        <strain evidence="3 4">JEF-007</strain>
    </source>
</reference>
<feature type="region of interest" description="Disordered" evidence="1">
    <location>
        <begin position="314"/>
        <end position="409"/>
    </location>
</feature>
<feature type="compositionally biased region" description="Polar residues" evidence="1">
    <location>
        <begin position="224"/>
        <end position="233"/>
    </location>
</feature>
<feature type="transmembrane region" description="Helical" evidence="2">
    <location>
        <begin position="244"/>
        <end position="266"/>
    </location>
</feature>
<feature type="region of interest" description="Disordered" evidence="1">
    <location>
        <begin position="185"/>
        <end position="238"/>
    </location>
</feature>
<dbReference type="EMBL" id="MRVG01000009">
    <property type="protein sequence ID" value="PMB66122.1"/>
    <property type="molecule type" value="Genomic_DNA"/>
</dbReference>